<gene>
    <name evidence="7" type="ORF">PODANS_1_15280</name>
</gene>
<dbReference type="HOGENOM" id="CLU_1835974_0_0_1"/>
<reference evidence="8" key="4">
    <citation type="submission" date="2015-04" db="EMBL/GenBank/DDBJ databases">
        <title>Maintaining two mating types: Structure of the mating type locus and its role in heterokaryosis in Podospora anserina.</title>
        <authorList>
            <person name="Grognet P."/>
            <person name="Bidard F."/>
            <person name="Kuchly C."/>
            <person name="Chan Ho Tong L."/>
            <person name="Coppin E."/>
            <person name="Ait Benkhali J."/>
            <person name="Couloux A."/>
            <person name="Wincker P."/>
            <person name="Debuchy R."/>
            <person name="Silar P."/>
        </authorList>
    </citation>
    <scope>NUCLEOTIDE SEQUENCE</scope>
</reference>
<evidence type="ECO:0000256" key="2">
    <source>
        <dbReference type="ARBA" id="ARBA00004240"/>
    </source>
</evidence>
<dbReference type="Proteomes" id="UP000001197">
    <property type="component" value="Chromosome 1"/>
</dbReference>
<comment type="subcellular location">
    <subcellularLocation>
        <location evidence="2">Endoplasmic reticulum</location>
    </subcellularLocation>
    <subcellularLocation>
        <location evidence="3">Membrane</location>
    </subcellularLocation>
    <subcellularLocation>
        <location evidence="1">Mitochondrion</location>
    </subcellularLocation>
</comment>
<keyword evidence="9" id="KW-1185">Reference proteome</keyword>
<evidence type="ECO:0000256" key="5">
    <source>
        <dbReference type="ARBA" id="ARBA00023128"/>
    </source>
</evidence>
<sequence length="140" mass="15513">MGGLVAAKVLTLAEQRRDKFPDVYEGIVGILTFGTPFGGAPVADIATEWTKLNEHTGKAITSKLLDLLTPGNENLRDLKHDFVRSAMKLDQKVDLHCFWEQNETRWDKVMEKLAPTDFPISTLEKLKLRVSNGTSVGAGM</sequence>
<accession>B2ATB4</accession>
<dbReference type="OrthoDB" id="194358at2759"/>
<reference evidence="7" key="2">
    <citation type="submission" date="2008-07" db="EMBL/GenBank/DDBJ databases">
        <authorList>
            <person name="Genoscope - CEA"/>
        </authorList>
    </citation>
    <scope>NUCLEOTIDE SEQUENCE</scope>
    <source>
        <strain evidence="7">S mat+</strain>
    </source>
</reference>
<dbReference type="PANTHER" id="PTHR48182">
    <property type="entry name" value="PROTEIN SERAC1"/>
    <property type="match status" value="1"/>
</dbReference>
<dbReference type="STRING" id="515849.B2ATB4"/>
<dbReference type="EMBL" id="CU633899">
    <property type="protein sequence ID" value="CAP67637.1"/>
    <property type="molecule type" value="Genomic_DNA"/>
</dbReference>
<dbReference type="GO" id="GO:0005783">
    <property type="term" value="C:endoplasmic reticulum"/>
    <property type="evidence" value="ECO:0007669"/>
    <property type="project" value="UniProtKB-SubCell"/>
</dbReference>
<dbReference type="VEuPathDB" id="FungiDB:PODANS_1_15280"/>
<dbReference type="Gene3D" id="3.40.50.1820">
    <property type="entry name" value="alpha/beta hydrolase"/>
    <property type="match status" value="1"/>
</dbReference>
<reference evidence="7 9" key="1">
    <citation type="journal article" date="2008" name="Genome Biol.">
        <title>The genome sequence of the model ascomycete fungus Podospora anserina.</title>
        <authorList>
            <person name="Espagne E."/>
            <person name="Lespinet O."/>
            <person name="Malagnac F."/>
            <person name="Da Silva C."/>
            <person name="Jaillon O."/>
            <person name="Porcel B.M."/>
            <person name="Couloux A."/>
            <person name="Aury J.-M."/>
            <person name="Segurens B."/>
            <person name="Poulain J."/>
            <person name="Anthouard V."/>
            <person name="Grossetete S."/>
            <person name="Khalili H."/>
            <person name="Coppin E."/>
            <person name="Dequard-Chablat M."/>
            <person name="Picard M."/>
            <person name="Contamine V."/>
            <person name="Arnaise S."/>
            <person name="Bourdais A."/>
            <person name="Berteaux-Lecellier V."/>
            <person name="Gautheret D."/>
            <person name="de Vries R.P."/>
            <person name="Battaglia E."/>
            <person name="Coutinho P.M."/>
            <person name="Danchin E.G.J."/>
            <person name="Henrissat B."/>
            <person name="El Khoury R."/>
            <person name="Sainsard-Chanet A."/>
            <person name="Boivin A."/>
            <person name="Pinan-Lucarre B."/>
            <person name="Sellem C.H."/>
            <person name="Debuchy R."/>
            <person name="Wincker P."/>
            <person name="Weissenbach J."/>
            <person name="Silar P."/>
        </authorList>
    </citation>
    <scope>NUCLEOTIDE SEQUENCE [LARGE SCALE GENOMIC DNA]</scope>
    <source>
        <strain evidence="9">S / ATCC MYA-4624 / DSM 980 / FGSC 10383</strain>
        <strain evidence="7">S mat+</strain>
    </source>
</reference>
<reference evidence="9" key="3">
    <citation type="journal article" date="2014" name="Genetics">
        <title>Maintaining two mating types: Structure of the mating type locus and its role in heterokaryosis in Podospora anserina.</title>
        <authorList>
            <person name="Grognet P."/>
            <person name="Bidard F."/>
            <person name="Kuchly C."/>
            <person name="Tong L.C.H."/>
            <person name="Coppin E."/>
            <person name="Benkhali J.A."/>
            <person name="Couloux A."/>
            <person name="Wincker P."/>
            <person name="Debuchy R."/>
            <person name="Silar P."/>
        </authorList>
    </citation>
    <scope>GENOME REANNOTATION</scope>
    <source>
        <strain evidence="9">S / ATCC MYA-4624 / DSM 980 / FGSC 10383</strain>
    </source>
</reference>
<dbReference type="PANTHER" id="PTHR48182:SF2">
    <property type="entry name" value="PROTEIN SERAC1"/>
    <property type="match status" value="1"/>
</dbReference>
<name>B2ATB4_PODAN</name>
<evidence type="ECO:0000256" key="6">
    <source>
        <dbReference type="ARBA" id="ARBA00023136"/>
    </source>
</evidence>
<evidence type="ECO:0000313" key="7">
    <source>
        <dbReference type="EMBL" id="CAP67637.1"/>
    </source>
</evidence>
<evidence type="ECO:0000256" key="1">
    <source>
        <dbReference type="ARBA" id="ARBA00004173"/>
    </source>
</evidence>
<dbReference type="RefSeq" id="XP_001906966.1">
    <property type="nucleotide sequence ID" value="XM_001906931.1"/>
</dbReference>
<keyword evidence="5" id="KW-0496">Mitochondrion</keyword>
<evidence type="ECO:0000313" key="8">
    <source>
        <dbReference type="EMBL" id="CDP23896.1"/>
    </source>
</evidence>
<dbReference type="GO" id="GO:0005739">
    <property type="term" value="C:mitochondrion"/>
    <property type="evidence" value="ECO:0007669"/>
    <property type="project" value="UniProtKB-SubCell"/>
</dbReference>
<proteinExistence type="predicted"/>
<protein>
    <submittedName>
        <fullName evidence="7">Podospora anserina S mat+ genomic DNA chromosome 1, supercontig 4</fullName>
    </submittedName>
</protein>
<dbReference type="EMBL" id="FO904936">
    <property type="protein sequence ID" value="CDP23896.1"/>
    <property type="molecule type" value="Genomic_DNA"/>
</dbReference>
<dbReference type="GO" id="GO:0016020">
    <property type="term" value="C:membrane"/>
    <property type="evidence" value="ECO:0007669"/>
    <property type="project" value="UniProtKB-SubCell"/>
</dbReference>
<dbReference type="InterPro" id="IPR029058">
    <property type="entry name" value="AB_hydrolase_fold"/>
</dbReference>
<dbReference type="KEGG" id="pan:PODANSg3999"/>
<evidence type="ECO:0000256" key="4">
    <source>
        <dbReference type="ARBA" id="ARBA00022824"/>
    </source>
</evidence>
<keyword evidence="4" id="KW-0256">Endoplasmic reticulum</keyword>
<dbReference type="InterPro" id="IPR052374">
    <property type="entry name" value="SERAC1"/>
</dbReference>
<dbReference type="GeneID" id="6191497"/>
<evidence type="ECO:0000313" key="9">
    <source>
        <dbReference type="Proteomes" id="UP000001197"/>
    </source>
</evidence>
<dbReference type="AlphaFoldDB" id="B2ATB4"/>
<evidence type="ECO:0000256" key="3">
    <source>
        <dbReference type="ARBA" id="ARBA00004370"/>
    </source>
</evidence>
<keyword evidence="6" id="KW-0472">Membrane</keyword>
<organism evidence="7">
    <name type="scientific">Podospora anserina (strain S / ATCC MYA-4624 / DSM 980 / FGSC 10383)</name>
    <name type="common">Pleurage anserina</name>
    <dbReference type="NCBI Taxonomy" id="515849"/>
    <lineage>
        <taxon>Eukaryota</taxon>
        <taxon>Fungi</taxon>
        <taxon>Dikarya</taxon>
        <taxon>Ascomycota</taxon>
        <taxon>Pezizomycotina</taxon>
        <taxon>Sordariomycetes</taxon>
        <taxon>Sordariomycetidae</taxon>
        <taxon>Sordariales</taxon>
        <taxon>Podosporaceae</taxon>
        <taxon>Podospora</taxon>
        <taxon>Podospora anserina</taxon>
    </lineage>
</organism>